<reference evidence="1" key="1">
    <citation type="journal article" date="2022" name="Int. J. Syst. Evol. Microbiol.">
        <title>Prevotella lacticifex sp. nov., isolated from the rumen of cows.</title>
        <authorList>
            <person name="Shinkai T."/>
            <person name="Ikeyama N."/>
            <person name="Kumagai M."/>
            <person name="Ohmori H."/>
            <person name="Sakamoto M."/>
            <person name="Ohkuma M."/>
            <person name="Mitsumori M."/>
        </authorList>
    </citation>
    <scope>NUCLEOTIDE SEQUENCE</scope>
    <source>
        <strain evidence="1">R5076</strain>
    </source>
</reference>
<comment type="caution">
    <text evidence="1">The sequence shown here is derived from an EMBL/GenBank/DDBJ whole genome shotgun (WGS) entry which is preliminary data.</text>
</comment>
<name>A0A9R1CAR2_9BACT</name>
<protein>
    <submittedName>
        <fullName evidence="1">Uncharacterized protein</fullName>
    </submittedName>
</protein>
<dbReference type="GeneID" id="72466884"/>
<organism evidence="1 2">
    <name type="scientific">Prevotella lacticifex</name>
    <dbReference type="NCBI Taxonomy" id="2854755"/>
    <lineage>
        <taxon>Bacteria</taxon>
        <taxon>Pseudomonadati</taxon>
        <taxon>Bacteroidota</taxon>
        <taxon>Bacteroidia</taxon>
        <taxon>Bacteroidales</taxon>
        <taxon>Prevotellaceae</taxon>
        <taxon>Prevotella</taxon>
    </lineage>
</organism>
<dbReference type="Proteomes" id="UP000825483">
    <property type="component" value="Unassembled WGS sequence"/>
</dbReference>
<proteinExistence type="predicted"/>
<dbReference type="EMBL" id="BPUB01000002">
    <property type="protein sequence ID" value="GJG59075.1"/>
    <property type="molecule type" value="Genomic_DNA"/>
</dbReference>
<sequence>MVEIKYARLKGVYKILWLRYVYGVDLNQHCMKSLLGHNDKRVRGYMRELRNLTLEESKWYYLCGVDEYWRWEKNLHLAFVRSVGSEIIIDNEFIQCHIVNARQIQIDNTSIDWGLPQARNKLYNTCRNWWFANYIAKQGAQQAYRQLTFF</sequence>
<dbReference type="AlphaFoldDB" id="A0A9R1CAR2"/>
<evidence type="ECO:0000313" key="1">
    <source>
        <dbReference type="EMBL" id="GJG59075.1"/>
    </source>
</evidence>
<gene>
    <name evidence="1" type="ORF">PRLR5076_19260</name>
</gene>
<accession>A0A9R1CAR2</accession>
<evidence type="ECO:0000313" key="2">
    <source>
        <dbReference type="Proteomes" id="UP000825483"/>
    </source>
</evidence>
<keyword evidence="2" id="KW-1185">Reference proteome</keyword>
<dbReference type="RefSeq" id="WP_223928914.1">
    <property type="nucleotide sequence ID" value="NZ_BPTU01000001.1"/>
</dbReference>